<protein>
    <submittedName>
        <fullName evidence="2">Uncharacterized protein LOC123613724</fullName>
    </submittedName>
</protein>
<reference evidence="2" key="1">
    <citation type="submission" date="2025-08" db="UniProtKB">
        <authorList>
            <consortium name="RefSeq"/>
        </authorList>
    </citation>
    <scope>IDENTIFICATION</scope>
    <source>
        <tissue evidence="2">Blood</tissue>
    </source>
</reference>
<dbReference type="RefSeq" id="XP_074220875.1">
    <property type="nucleotide sequence ID" value="XM_074364774.1"/>
</dbReference>
<evidence type="ECO:0000313" key="1">
    <source>
        <dbReference type="Proteomes" id="UP001732780"/>
    </source>
</evidence>
<proteinExistence type="predicted"/>
<dbReference type="Proteomes" id="UP001732780">
    <property type="component" value="Chromosome 5"/>
</dbReference>
<name>A0AC58QF03_CAMBA</name>
<accession>A0AC58QF03</accession>
<keyword evidence="1" id="KW-1185">Reference proteome</keyword>
<organism evidence="1 2">
    <name type="scientific">Camelus bactrianus</name>
    <name type="common">Bactrian camel</name>
    <dbReference type="NCBI Taxonomy" id="9837"/>
    <lineage>
        <taxon>Eukaryota</taxon>
        <taxon>Metazoa</taxon>
        <taxon>Chordata</taxon>
        <taxon>Craniata</taxon>
        <taxon>Vertebrata</taxon>
        <taxon>Euteleostomi</taxon>
        <taxon>Mammalia</taxon>
        <taxon>Eutheria</taxon>
        <taxon>Laurasiatheria</taxon>
        <taxon>Artiodactyla</taxon>
        <taxon>Tylopoda</taxon>
        <taxon>Camelidae</taxon>
        <taxon>Camelus</taxon>
    </lineage>
</organism>
<sequence length="285" mass="30024">MGSEARPPGQWAGEERRGGREPRCSGSHGRERPLSQAPAVSRPRRGRSLEPVGGPRAGPAPDAPRGLRGRGPGGAAVAVAAAGEGHGEEEEEEEVSRLWAGEPRGPAGRRGAQPLPSPPRRPPRGAARLGVPRGAAAAAAAAAARGAGGEAELRAARAARFPGARASLAAPPSAPRPERRPGCCVSVFLHACHFLTLFSWVLRVMRTGFPPLPPPHRAAGEGNTDDKNPFKNFDLTSAAGVLNHKKTATSKYSLKQINILFGWSPCFWYTFIYTSYRGFESSAGK</sequence>
<evidence type="ECO:0000313" key="2">
    <source>
        <dbReference type="RefSeq" id="XP_074220875.1"/>
    </source>
</evidence>
<gene>
    <name evidence="2" type="primary">LOC123613724</name>
</gene>